<feature type="region of interest" description="Disordered" evidence="8">
    <location>
        <begin position="226"/>
        <end position="259"/>
    </location>
</feature>
<keyword evidence="4" id="KW-0862">Zinc</keyword>
<keyword evidence="10" id="KW-1185">Reference proteome</keyword>
<dbReference type="CDD" id="cd16571">
    <property type="entry name" value="RING-HC_SIAHs"/>
    <property type="match status" value="1"/>
</dbReference>
<evidence type="ECO:0000256" key="2">
    <source>
        <dbReference type="ARBA" id="ARBA00022737"/>
    </source>
</evidence>
<dbReference type="GO" id="GO:0003677">
    <property type="term" value="F:DNA binding"/>
    <property type="evidence" value="ECO:0007669"/>
    <property type="project" value="UniProtKB-KW"/>
</dbReference>
<reference evidence="11" key="1">
    <citation type="submission" date="2025-08" db="UniProtKB">
        <authorList>
            <consortium name="RefSeq"/>
        </authorList>
    </citation>
    <scope>IDENTIFICATION</scope>
</reference>
<evidence type="ECO:0000256" key="7">
    <source>
        <dbReference type="PROSITE-ProRule" id="PRU00175"/>
    </source>
</evidence>
<dbReference type="InterPro" id="IPR013083">
    <property type="entry name" value="Znf_RING/FYVE/PHD"/>
</dbReference>
<protein>
    <submittedName>
        <fullName evidence="11">Homeobox protein Wariai</fullName>
    </submittedName>
</protein>
<dbReference type="GeneID" id="105849234"/>
<keyword evidence="11" id="KW-0371">Homeobox</keyword>
<evidence type="ECO:0000259" key="9">
    <source>
        <dbReference type="PROSITE" id="PS50089"/>
    </source>
</evidence>
<sequence length="391" mass="44416">MDIFKAIENRDIKRINKLIRRKKQCVNERRNNETPLHLASERGYNEVILLLLENGAQVNTNNGSPLNSACQYGNLDAVELLLEYGADANTGCNIGNTPLHTASGCGNIGIICALLKHNVDVNAKNVDGWTPLHRASYHGKSDVVNLLLKEGADASMKTNTGKTPYDLACKMQHYEVAEQINKYKRETKLKLSEHVKCQKNDQNLNIKSLFQSKKDQLTAFISKKRETNFSNNQKSDEGTLDNLTQGRNSPSPPQGFRIEEVPIEKDKDKWRELKTNMLNFEKQFKSNTSNTVKKIAELKVFGNQNMQKEPENDSNDDKNDENEHECPICFELPLPPVHIYQCKNGHLFCGNCKDKPNMEKCPQCAVDICGVAFRNRYAEENIKKIYKDKIK</sequence>
<feature type="repeat" description="ANK" evidence="6">
    <location>
        <begin position="127"/>
        <end position="159"/>
    </location>
</feature>
<evidence type="ECO:0000256" key="5">
    <source>
        <dbReference type="ARBA" id="ARBA00023043"/>
    </source>
</evidence>
<evidence type="ECO:0000256" key="6">
    <source>
        <dbReference type="PROSITE-ProRule" id="PRU00023"/>
    </source>
</evidence>
<organism evidence="10 11">
    <name type="scientific">Hydra vulgaris</name>
    <name type="common">Hydra</name>
    <name type="synonym">Hydra attenuata</name>
    <dbReference type="NCBI Taxonomy" id="6087"/>
    <lineage>
        <taxon>Eukaryota</taxon>
        <taxon>Metazoa</taxon>
        <taxon>Cnidaria</taxon>
        <taxon>Hydrozoa</taxon>
        <taxon>Hydroidolina</taxon>
        <taxon>Anthoathecata</taxon>
        <taxon>Aplanulata</taxon>
        <taxon>Hydridae</taxon>
        <taxon>Hydra</taxon>
    </lineage>
</organism>
<evidence type="ECO:0000256" key="4">
    <source>
        <dbReference type="ARBA" id="ARBA00022833"/>
    </source>
</evidence>
<feature type="compositionally biased region" description="Basic and acidic residues" evidence="8">
    <location>
        <begin position="308"/>
        <end position="317"/>
    </location>
</feature>
<keyword evidence="2" id="KW-0677">Repeat</keyword>
<dbReference type="PANTHER" id="PTHR24198:SF165">
    <property type="entry name" value="ANKYRIN REPEAT-CONTAINING PROTEIN-RELATED"/>
    <property type="match status" value="1"/>
</dbReference>
<dbReference type="PROSITE" id="PS50297">
    <property type="entry name" value="ANK_REP_REGION"/>
    <property type="match status" value="4"/>
</dbReference>
<dbReference type="InterPro" id="IPR049548">
    <property type="entry name" value="Sina-like_RING"/>
</dbReference>
<keyword evidence="1" id="KW-0479">Metal-binding</keyword>
<keyword evidence="11" id="KW-0238">DNA-binding</keyword>
<proteinExistence type="predicted"/>
<feature type="repeat" description="ANK" evidence="6">
    <location>
        <begin position="61"/>
        <end position="93"/>
    </location>
</feature>
<dbReference type="SMART" id="SM00248">
    <property type="entry name" value="ANK"/>
    <property type="match status" value="5"/>
</dbReference>
<dbReference type="SUPFAM" id="SSF48403">
    <property type="entry name" value="Ankyrin repeat"/>
    <property type="match status" value="1"/>
</dbReference>
<evidence type="ECO:0000313" key="11">
    <source>
        <dbReference type="RefSeq" id="XP_065676128.1"/>
    </source>
</evidence>
<dbReference type="PROSITE" id="PS50089">
    <property type="entry name" value="ZF_RING_2"/>
    <property type="match status" value="1"/>
</dbReference>
<feature type="repeat" description="ANK" evidence="6">
    <location>
        <begin position="31"/>
        <end position="63"/>
    </location>
</feature>
<name>A0ABM4DNI6_HYDVU</name>
<dbReference type="InterPro" id="IPR036770">
    <property type="entry name" value="Ankyrin_rpt-contain_sf"/>
</dbReference>
<evidence type="ECO:0000256" key="1">
    <source>
        <dbReference type="ARBA" id="ARBA00022723"/>
    </source>
</evidence>
<dbReference type="PRINTS" id="PR01415">
    <property type="entry name" value="ANKYRIN"/>
</dbReference>
<dbReference type="PANTHER" id="PTHR24198">
    <property type="entry name" value="ANKYRIN REPEAT AND PROTEIN KINASE DOMAIN-CONTAINING PROTEIN"/>
    <property type="match status" value="1"/>
</dbReference>
<dbReference type="Pfam" id="PF12796">
    <property type="entry name" value="Ank_2"/>
    <property type="match status" value="2"/>
</dbReference>
<dbReference type="SUPFAM" id="SSF57850">
    <property type="entry name" value="RING/U-box"/>
    <property type="match status" value="1"/>
</dbReference>
<dbReference type="InterPro" id="IPR001841">
    <property type="entry name" value="Znf_RING"/>
</dbReference>
<dbReference type="Gene3D" id="1.25.40.20">
    <property type="entry name" value="Ankyrin repeat-containing domain"/>
    <property type="match status" value="3"/>
</dbReference>
<gene>
    <name evidence="11" type="primary">LOC105849234</name>
</gene>
<dbReference type="InterPro" id="IPR002110">
    <property type="entry name" value="Ankyrin_rpt"/>
</dbReference>
<evidence type="ECO:0000256" key="8">
    <source>
        <dbReference type="SAM" id="MobiDB-lite"/>
    </source>
</evidence>
<feature type="region of interest" description="Disordered" evidence="8">
    <location>
        <begin position="301"/>
        <end position="320"/>
    </location>
</feature>
<feature type="repeat" description="ANK" evidence="6">
    <location>
        <begin position="94"/>
        <end position="126"/>
    </location>
</feature>
<keyword evidence="5 6" id="KW-0040">ANK repeat</keyword>
<dbReference type="Pfam" id="PF21362">
    <property type="entry name" value="Sina_RING"/>
    <property type="match status" value="1"/>
</dbReference>
<evidence type="ECO:0000256" key="3">
    <source>
        <dbReference type="ARBA" id="ARBA00022771"/>
    </source>
</evidence>
<keyword evidence="3 7" id="KW-0863">Zinc-finger</keyword>
<dbReference type="Proteomes" id="UP001652625">
    <property type="component" value="Chromosome 15"/>
</dbReference>
<dbReference type="RefSeq" id="XP_065676128.1">
    <property type="nucleotide sequence ID" value="XM_065820056.1"/>
</dbReference>
<evidence type="ECO:0000313" key="10">
    <source>
        <dbReference type="Proteomes" id="UP001652625"/>
    </source>
</evidence>
<dbReference type="PROSITE" id="PS50088">
    <property type="entry name" value="ANK_REPEAT"/>
    <property type="match status" value="4"/>
</dbReference>
<dbReference type="Gene3D" id="3.30.40.10">
    <property type="entry name" value="Zinc/RING finger domain, C3HC4 (zinc finger)"/>
    <property type="match status" value="1"/>
</dbReference>
<accession>A0ABM4DNI6</accession>
<feature type="domain" description="RING-type" evidence="9">
    <location>
        <begin position="326"/>
        <end position="364"/>
    </location>
</feature>